<comment type="subcellular location">
    <subcellularLocation>
        <location evidence="1">Cytoplasm</location>
        <location evidence="1">Cytoskeleton</location>
    </subcellularLocation>
</comment>
<comment type="similarity">
    <text evidence="4">Belongs to the dynactin subunits 5/6 family. Dynactin subunit 5 subfamily.</text>
</comment>
<evidence type="ECO:0000313" key="7">
    <source>
        <dbReference type="Proteomes" id="UP000193685"/>
    </source>
</evidence>
<dbReference type="Gene3D" id="2.160.10.10">
    <property type="entry name" value="Hexapeptide repeat proteins"/>
    <property type="match status" value="1"/>
</dbReference>
<dbReference type="OMA" id="SQIHGTQ"/>
<keyword evidence="2" id="KW-0963">Cytoplasm</keyword>
<dbReference type="InterPro" id="IPR047125">
    <property type="entry name" value="DCTN5"/>
</dbReference>
<evidence type="ECO:0000256" key="3">
    <source>
        <dbReference type="ARBA" id="ARBA00023212"/>
    </source>
</evidence>
<protein>
    <recommendedName>
        <fullName evidence="5">Dynactin subunit 5</fullName>
    </recommendedName>
</protein>
<dbReference type="GO" id="GO:0005869">
    <property type="term" value="C:dynactin complex"/>
    <property type="evidence" value="ECO:0007669"/>
    <property type="project" value="TreeGrafter"/>
</dbReference>
<gene>
    <name evidence="6" type="ORF">BCR37DRAFT_403952</name>
</gene>
<sequence>MSKVKSSSRSKRPEYIETETGNRISRVGLNLVNTQSIILGGKTIIQSHCTIRGDLQRTPSAKLAVTIGRYCLLSKGCTLKPPSKQVKGELQYWPLKLGDYVHIGEETTIEAANIGSYVHIGKRCQIGNFCIIKDGVWIEDETVLPPFSVIASLSFVKGQPGLVTEELPESTLDVLEAQARTFYETCKKK</sequence>
<evidence type="ECO:0000256" key="2">
    <source>
        <dbReference type="ARBA" id="ARBA00022490"/>
    </source>
</evidence>
<evidence type="ECO:0000256" key="4">
    <source>
        <dbReference type="ARBA" id="ARBA00034706"/>
    </source>
</evidence>
<dbReference type="CDD" id="cd03359">
    <property type="entry name" value="LbH_Dynactin_5"/>
    <property type="match status" value="1"/>
</dbReference>
<dbReference type="Pfam" id="PF21711">
    <property type="entry name" value="DCTN5"/>
    <property type="match status" value="1"/>
</dbReference>
<dbReference type="PANTHER" id="PTHR46126">
    <property type="entry name" value="DYNACTIN SUBUNIT 5"/>
    <property type="match status" value="1"/>
</dbReference>
<dbReference type="PANTHER" id="PTHR46126:SF1">
    <property type="entry name" value="DYNACTIN SUBUNIT 5"/>
    <property type="match status" value="1"/>
</dbReference>
<dbReference type="RefSeq" id="XP_040721869.1">
    <property type="nucleotide sequence ID" value="XM_040872045.1"/>
</dbReference>
<accession>A0A1Y2EQ65</accession>
<dbReference type="STRING" id="56484.A0A1Y2EQ65"/>
<proteinExistence type="inferred from homology"/>
<dbReference type="OrthoDB" id="417208at2759"/>
<evidence type="ECO:0000313" key="6">
    <source>
        <dbReference type="EMBL" id="ORY73689.1"/>
    </source>
</evidence>
<keyword evidence="7" id="KW-1185">Reference proteome</keyword>
<dbReference type="AlphaFoldDB" id="A0A1Y2EQ65"/>
<dbReference type="Proteomes" id="UP000193685">
    <property type="component" value="Unassembled WGS sequence"/>
</dbReference>
<dbReference type="GeneID" id="63788644"/>
<dbReference type="InterPro" id="IPR011004">
    <property type="entry name" value="Trimer_LpxA-like_sf"/>
</dbReference>
<evidence type="ECO:0000256" key="1">
    <source>
        <dbReference type="ARBA" id="ARBA00004245"/>
    </source>
</evidence>
<dbReference type="SUPFAM" id="SSF51161">
    <property type="entry name" value="Trimeric LpxA-like enzymes"/>
    <property type="match status" value="1"/>
</dbReference>
<organism evidence="6 7">
    <name type="scientific">Protomyces lactucae-debilis</name>
    <dbReference type="NCBI Taxonomy" id="2754530"/>
    <lineage>
        <taxon>Eukaryota</taxon>
        <taxon>Fungi</taxon>
        <taxon>Dikarya</taxon>
        <taxon>Ascomycota</taxon>
        <taxon>Taphrinomycotina</taxon>
        <taxon>Taphrinomycetes</taxon>
        <taxon>Taphrinales</taxon>
        <taxon>Protomycetaceae</taxon>
        <taxon>Protomyces</taxon>
    </lineage>
</organism>
<evidence type="ECO:0000256" key="5">
    <source>
        <dbReference type="ARBA" id="ARBA00034865"/>
    </source>
</evidence>
<comment type="caution">
    <text evidence="6">The sequence shown here is derived from an EMBL/GenBank/DDBJ whole genome shotgun (WGS) entry which is preliminary data.</text>
</comment>
<keyword evidence="3" id="KW-0206">Cytoskeleton</keyword>
<reference evidence="6 7" key="1">
    <citation type="submission" date="2016-07" db="EMBL/GenBank/DDBJ databases">
        <title>Pervasive Adenine N6-methylation of Active Genes in Fungi.</title>
        <authorList>
            <consortium name="DOE Joint Genome Institute"/>
            <person name="Mondo S.J."/>
            <person name="Dannebaum R.O."/>
            <person name="Kuo R.C."/>
            <person name="Labutti K."/>
            <person name="Haridas S."/>
            <person name="Kuo A."/>
            <person name="Salamov A."/>
            <person name="Ahrendt S.R."/>
            <person name="Lipzen A."/>
            <person name="Sullivan W."/>
            <person name="Andreopoulos W.B."/>
            <person name="Clum A."/>
            <person name="Lindquist E."/>
            <person name="Daum C."/>
            <person name="Ramamoorthy G.K."/>
            <person name="Gryganskyi A."/>
            <person name="Culley D."/>
            <person name="Magnuson J.K."/>
            <person name="James T.Y."/>
            <person name="O'Malley M.A."/>
            <person name="Stajich J.E."/>
            <person name="Spatafora J.W."/>
            <person name="Visel A."/>
            <person name="Grigoriev I.V."/>
        </authorList>
    </citation>
    <scope>NUCLEOTIDE SEQUENCE [LARGE SCALE GENOMIC DNA]</scope>
    <source>
        <strain evidence="6 7">12-1054</strain>
    </source>
</reference>
<dbReference type="EMBL" id="MCFI01000033">
    <property type="protein sequence ID" value="ORY73689.1"/>
    <property type="molecule type" value="Genomic_DNA"/>
</dbReference>
<name>A0A1Y2EQ65_PROLT</name>